<feature type="domain" description="Pyrrolysine biosynthesis protein PylD N-terminal" evidence="1">
    <location>
        <begin position="9"/>
        <end position="124"/>
    </location>
</feature>
<dbReference type="EMBL" id="CP002105">
    <property type="protein sequence ID" value="ADL11907.1"/>
    <property type="molecule type" value="Genomic_DNA"/>
</dbReference>
<keyword evidence="3" id="KW-1185">Reference proteome</keyword>
<dbReference type="Gene3D" id="3.40.50.720">
    <property type="entry name" value="NAD(P)-binding Rossmann-like Domain"/>
    <property type="match status" value="1"/>
</dbReference>
<evidence type="ECO:0000259" key="1">
    <source>
        <dbReference type="Pfam" id="PF21455"/>
    </source>
</evidence>
<dbReference type="Gene3D" id="3.40.50.12150">
    <property type="match status" value="1"/>
</dbReference>
<dbReference type="STRING" id="574087.Acear_0360"/>
<dbReference type="KEGG" id="aar:Acear_0360"/>
<dbReference type="SUPFAM" id="SSF51735">
    <property type="entry name" value="NAD(P)-binding Rossmann-fold domains"/>
    <property type="match status" value="1"/>
</dbReference>
<dbReference type="eggNOG" id="COG0287">
    <property type="taxonomic scope" value="Bacteria"/>
</dbReference>
<dbReference type="InterPro" id="IPR048757">
    <property type="entry name" value="PylD_N"/>
</dbReference>
<protein>
    <recommendedName>
        <fullName evidence="1">Pyrrolysine biosynthesis protein PylD N-terminal domain-containing protein</fullName>
    </recommendedName>
</protein>
<evidence type="ECO:0000313" key="3">
    <source>
        <dbReference type="Proteomes" id="UP000001661"/>
    </source>
</evidence>
<dbReference type="Pfam" id="PF21455">
    <property type="entry name" value="PylD_N"/>
    <property type="match status" value="1"/>
</dbReference>
<dbReference type="AlphaFoldDB" id="D9QUB4"/>
<sequence length="268" mass="29492">MTRLFTDQISHIPETIDEYNQELKDKTGCGLVGLANHALGTEYETAFLAQKRAAVVPVTVGEGIIQGFSKSVAAILEYMGFEILVTNSSDVKGIKEAYQKKADILLMADDDEFIALNLEENKYVDNNWATARAYVNALELMVGGLKDRTVVVQGLGPIGREAVRALIEKEARIKVYDVDEQKMIKLTEEVESVEAVKNPEQELKHNKLILEATPVDNTIQEDYIDQKTYISAPGVPLGVCKTAISSIEDRLIHDPLQLGVSLMAAGVL</sequence>
<accession>D9QUB4</accession>
<reference evidence="2 3" key="1">
    <citation type="journal article" date="2010" name="Stand. Genomic Sci.">
        <title>Complete genome sequence of Acetohalobium arabaticum type strain (Z-7288).</title>
        <authorList>
            <person name="Sikorski J."/>
            <person name="Lapidus A."/>
            <person name="Chertkov O."/>
            <person name="Lucas S."/>
            <person name="Copeland A."/>
            <person name="Glavina Del Rio T."/>
            <person name="Nolan M."/>
            <person name="Tice H."/>
            <person name="Cheng J.F."/>
            <person name="Han C."/>
            <person name="Brambilla E."/>
            <person name="Pitluck S."/>
            <person name="Liolios K."/>
            <person name="Ivanova N."/>
            <person name="Mavromatis K."/>
            <person name="Mikhailova N."/>
            <person name="Pati A."/>
            <person name="Bruce D."/>
            <person name="Detter C."/>
            <person name="Tapia R."/>
            <person name="Goodwin L."/>
            <person name="Chen A."/>
            <person name="Palaniappan K."/>
            <person name="Land M."/>
            <person name="Hauser L."/>
            <person name="Chang Y.J."/>
            <person name="Jeffries C.D."/>
            <person name="Rohde M."/>
            <person name="Goker M."/>
            <person name="Spring S."/>
            <person name="Woyke T."/>
            <person name="Bristow J."/>
            <person name="Eisen J.A."/>
            <person name="Markowitz V."/>
            <person name="Hugenholtz P."/>
            <person name="Kyrpides N.C."/>
            <person name="Klenk H.P."/>
        </authorList>
    </citation>
    <scope>NUCLEOTIDE SEQUENCE [LARGE SCALE GENOMIC DNA]</scope>
    <source>
        <strain evidence="3">ATCC 49924 / DSM 5501 / Z-7288</strain>
    </source>
</reference>
<dbReference type="InterPro" id="IPR036291">
    <property type="entry name" value="NAD(P)-bd_dom_sf"/>
</dbReference>
<dbReference type="HOGENOM" id="CLU_089249_0_0_9"/>
<dbReference type="Proteomes" id="UP000001661">
    <property type="component" value="Chromosome"/>
</dbReference>
<organism evidence="2 3">
    <name type="scientific">Acetohalobium arabaticum (strain ATCC 49924 / DSM 5501 / Z-7288)</name>
    <dbReference type="NCBI Taxonomy" id="574087"/>
    <lineage>
        <taxon>Bacteria</taxon>
        <taxon>Bacillati</taxon>
        <taxon>Bacillota</taxon>
        <taxon>Clostridia</taxon>
        <taxon>Halanaerobiales</taxon>
        <taxon>Halobacteroidaceae</taxon>
        <taxon>Acetohalobium</taxon>
    </lineage>
</organism>
<dbReference type="RefSeq" id="WP_013277353.1">
    <property type="nucleotide sequence ID" value="NC_014378.1"/>
</dbReference>
<proteinExistence type="predicted"/>
<name>D9QUB4_ACEAZ</name>
<dbReference type="OrthoDB" id="5418995at2"/>
<gene>
    <name evidence="2" type="ordered locus">Acear_0360</name>
</gene>
<dbReference type="InterPro" id="IPR023914">
    <property type="entry name" value="Pyrrolys_PylD"/>
</dbReference>
<dbReference type="NCBIfam" id="TIGR03911">
    <property type="entry name" value="pyrrolys_PylD"/>
    <property type="match status" value="1"/>
</dbReference>
<evidence type="ECO:0000313" key="2">
    <source>
        <dbReference type="EMBL" id="ADL11907.1"/>
    </source>
</evidence>